<proteinExistence type="predicted"/>
<protein>
    <submittedName>
        <fullName evidence="1">Spherulation-specific family 4 protein</fullName>
    </submittedName>
</protein>
<dbReference type="InterPro" id="IPR021986">
    <property type="entry name" value="Spherulin4"/>
</dbReference>
<dbReference type="PANTHER" id="PTHR35040:SF9">
    <property type="entry name" value="4-LIKE CELL SURFACE PROTEIN, PUTATIVE (AFU_ORTHOLOGUE AFUA_4G14080)-RELATED"/>
    <property type="match status" value="1"/>
</dbReference>
<organism evidence="1 2">
    <name type="scientific">Kribbella deserti</name>
    <dbReference type="NCBI Taxonomy" id="1926257"/>
    <lineage>
        <taxon>Bacteria</taxon>
        <taxon>Bacillati</taxon>
        <taxon>Actinomycetota</taxon>
        <taxon>Actinomycetes</taxon>
        <taxon>Propionibacteriales</taxon>
        <taxon>Kribbellaceae</taxon>
        <taxon>Kribbella</taxon>
    </lineage>
</organism>
<comment type="caution">
    <text evidence="1">The sequence shown here is derived from an EMBL/GenBank/DDBJ whole genome shotgun (WGS) entry which is preliminary data.</text>
</comment>
<evidence type="ECO:0000313" key="1">
    <source>
        <dbReference type="EMBL" id="MFC0627198.1"/>
    </source>
</evidence>
<keyword evidence="2" id="KW-1185">Reference proteome</keyword>
<name>A0ABV6QSS6_9ACTN</name>
<sequence length="225" mass="24085">MTRLAIPWYVHPAEDPAQWTRLAELADRIAFVVVNVASGPGEADDPYYPEALAALRSSGVTFYGYVDTAYAERGIVQVAADIRVWLERYDVDGIMFDQVAPGPDGLGYNRMLATIARQAGARAIVANPGVRPCPELLGLFDVTCVFEDTAGSHGSVVSDGTGESAAWAVGPERLWHLVYDVPVEELDAVLARVDAAGAGLAFVTDRAGPHPWTGLPSPLARFSQC</sequence>
<dbReference type="EMBL" id="JBHLTC010000030">
    <property type="protein sequence ID" value="MFC0627198.1"/>
    <property type="molecule type" value="Genomic_DNA"/>
</dbReference>
<evidence type="ECO:0000313" key="2">
    <source>
        <dbReference type="Proteomes" id="UP001589890"/>
    </source>
</evidence>
<dbReference type="Pfam" id="PF12138">
    <property type="entry name" value="Spherulin4"/>
    <property type="match status" value="1"/>
</dbReference>
<reference evidence="1 2" key="1">
    <citation type="submission" date="2024-09" db="EMBL/GenBank/DDBJ databases">
        <authorList>
            <person name="Sun Q."/>
            <person name="Mori K."/>
        </authorList>
    </citation>
    <scope>NUCLEOTIDE SEQUENCE [LARGE SCALE GENOMIC DNA]</scope>
    <source>
        <strain evidence="1 2">CGMCC 1.15906</strain>
    </source>
</reference>
<dbReference type="Proteomes" id="UP001589890">
    <property type="component" value="Unassembled WGS sequence"/>
</dbReference>
<dbReference type="RefSeq" id="WP_380051584.1">
    <property type="nucleotide sequence ID" value="NZ_JBHLTC010000030.1"/>
</dbReference>
<dbReference type="PANTHER" id="PTHR35040">
    <property type="match status" value="1"/>
</dbReference>
<accession>A0ABV6QSS6</accession>
<gene>
    <name evidence="1" type="ORF">ACFFGN_24195</name>
</gene>